<name>A0ABP0KMK2_9DINO</name>
<feature type="region of interest" description="Disordered" evidence="1">
    <location>
        <begin position="304"/>
        <end position="333"/>
    </location>
</feature>
<reference evidence="2 3" key="1">
    <citation type="submission" date="2024-02" db="EMBL/GenBank/DDBJ databases">
        <authorList>
            <person name="Chen Y."/>
            <person name="Shah S."/>
            <person name="Dougan E. K."/>
            <person name="Thang M."/>
            <person name="Chan C."/>
        </authorList>
    </citation>
    <scope>NUCLEOTIDE SEQUENCE [LARGE SCALE GENOMIC DNA]</scope>
</reference>
<accession>A0ABP0KMK2</accession>
<gene>
    <name evidence="2" type="ORF">CCMP2556_LOCUS16976</name>
</gene>
<proteinExistence type="predicted"/>
<dbReference type="Proteomes" id="UP001642484">
    <property type="component" value="Unassembled WGS sequence"/>
</dbReference>
<organism evidence="2 3">
    <name type="scientific">Durusdinium trenchii</name>
    <dbReference type="NCBI Taxonomy" id="1381693"/>
    <lineage>
        <taxon>Eukaryota</taxon>
        <taxon>Sar</taxon>
        <taxon>Alveolata</taxon>
        <taxon>Dinophyceae</taxon>
        <taxon>Suessiales</taxon>
        <taxon>Symbiodiniaceae</taxon>
        <taxon>Durusdinium</taxon>
    </lineage>
</organism>
<evidence type="ECO:0000313" key="3">
    <source>
        <dbReference type="Proteomes" id="UP001642484"/>
    </source>
</evidence>
<protein>
    <submittedName>
        <fullName evidence="2">Uncharacterized protein</fullName>
    </submittedName>
</protein>
<keyword evidence="3" id="KW-1185">Reference proteome</keyword>
<feature type="compositionally biased region" description="Polar residues" evidence="1">
    <location>
        <begin position="262"/>
        <end position="273"/>
    </location>
</feature>
<evidence type="ECO:0000313" key="2">
    <source>
        <dbReference type="EMBL" id="CAK9028076.1"/>
    </source>
</evidence>
<feature type="region of interest" description="Disordered" evidence="1">
    <location>
        <begin position="224"/>
        <end position="273"/>
    </location>
</feature>
<evidence type="ECO:0000256" key="1">
    <source>
        <dbReference type="SAM" id="MobiDB-lite"/>
    </source>
</evidence>
<dbReference type="EMBL" id="CAXAMN010009225">
    <property type="protein sequence ID" value="CAK9028076.1"/>
    <property type="molecule type" value="Genomic_DNA"/>
</dbReference>
<feature type="compositionally biased region" description="Basic and acidic residues" evidence="1">
    <location>
        <begin position="239"/>
        <end position="251"/>
    </location>
</feature>
<comment type="caution">
    <text evidence="2">The sequence shown here is derived from an EMBL/GenBank/DDBJ whole genome shotgun (WGS) entry which is preliminary data.</text>
</comment>
<sequence>MQSSNFRQRYDTALDLLASNVDRICVGVLPERVRLSMKQNMSMLQACSHGLTEDDQGFIVSMLNESWLTELPPTGRISHYCHPECCRNTEECNSRMRRTLDLLLGHLFEVPLLYRWKHFEPALHFVARGLAAHSVLCWLWGQCLSNEQLDGEVDDIATMSEDNPDVAPSLRQKIRVTKVMKLLRDELALEPGLQVTFAKGLRIDASHGAGTLLDLTQMTTPIGAASTDGGTLSGGCGGGKDDSEPNDEDKPGVQINLKDPSSDSGSFEMLSSTSDSWEIPQSAIIVEHPSNGMNMPDATSDVEFESLGTTPPASPIPERAMPTPAPGPPEGKEVGEERFALAAPFCGDWGALRLTALLRSVTIQMVLMRLIFQPGATATKQREDYEKAQLLVQDVLCELPASSVEVEKSHANVQTDLKPGHAKRPQTVQLDSYIQSVVIEHSRLKASVEDEVLGSAKRKVARCLRQRLLESSAPGATLSNTSTRFSTAALAKRNPGVLKGLLSGPHSIARLLLITSYCWGGHLILNYMHHTTVSFCPDTQVSEMWTSTKRAPQNPPAFCIQRFPSGLQEAWLSLGPPTSFVGFCL</sequence>